<dbReference type="VEuPathDB" id="FungiDB:VP01_2265g1"/>
<evidence type="ECO:0000256" key="4">
    <source>
        <dbReference type="ARBA" id="ARBA00022989"/>
    </source>
</evidence>
<keyword evidence="3 6" id="KW-0812">Transmembrane</keyword>
<evidence type="ECO:0000256" key="1">
    <source>
        <dbReference type="ARBA" id="ARBA00004141"/>
    </source>
</evidence>
<sequence length="297" mass="32110">MKQDSCDAITLPNPRPMTLASAHSEMIHQCPSAHVTTTSPRKVIISTVSKLHLAISPILAPLDFPVSFAATTFVLSLFNLQTQGIKTENLIVSMAFAYGGWFNTGSGWHVGICLRLETPSEQRPSPLTVSTFLRCLLPESFGLILSPSSGILAAYATRKSELESALGLYLLSWVSKELKTELVPLKISGTNPRLDAEQTVMLLGSLRTSVALISLFFFLDVTFLLLAVSALAIGKLCSDNQALSKAGGVFGKHFFSPTLRTKPLISSSLLRIAWYMAAASLLEAENSFIRLPTIPLG</sequence>
<accession>A0A0L6V875</accession>
<gene>
    <name evidence="7" type="ORF">VP01_2265g1</name>
</gene>
<keyword evidence="8" id="KW-1185">Reference proteome</keyword>
<evidence type="ECO:0000256" key="5">
    <source>
        <dbReference type="ARBA" id="ARBA00023136"/>
    </source>
</evidence>
<dbReference type="Proteomes" id="UP000037035">
    <property type="component" value="Unassembled WGS sequence"/>
</dbReference>
<feature type="transmembrane region" description="Helical" evidence="6">
    <location>
        <begin position="210"/>
        <end position="233"/>
    </location>
</feature>
<evidence type="ECO:0000256" key="2">
    <source>
        <dbReference type="ARBA" id="ARBA00005587"/>
    </source>
</evidence>
<name>A0A0L6V875_9BASI</name>
<dbReference type="STRING" id="27349.A0A0L6V875"/>
<proteinExistence type="inferred from homology"/>
<dbReference type="Pfam" id="PF01184">
    <property type="entry name" value="Gpr1_Fun34_YaaH"/>
    <property type="match status" value="3"/>
</dbReference>
<comment type="similarity">
    <text evidence="2">Belongs to the acetate uptake transporter (AceTr) (TC 2.A.96) family.</text>
</comment>
<dbReference type="EMBL" id="LAVV01007131">
    <property type="protein sequence ID" value="KNZ57001.1"/>
    <property type="molecule type" value="Genomic_DNA"/>
</dbReference>
<reference evidence="7 8" key="1">
    <citation type="submission" date="2015-08" db="EMBL/GenBank/DDBJ databases">
        <title>Next Generation Sequencing and Analysis of the Genome of Puccinia sorghi L Schw, the Causal Agent of Maize Common Rust.</title>
        <authorList>
            <person name="Rochi L."/>
            <person name="Burguener G."/>
            <person name="Darino M."/>
            <person name="Turjanski A."/>
            <person name="Kreff E."/>
            <person name="Dieguez M.J."/>
            <person name="Sacco F."/>
        </authorList>
    </citation>
    <scope>NUCLEOTIDE SEQUENCE [LARGE SCALE GENOMIC DNA]</scope>
    <source>
        <strain evidence="7 8">RO10H11247</strain>
    </source>
</reference>
<dbReference type="PANTHER" id="PTHR31123">
    <property type="entry name" value="ACCUMULATION OF DYADS PROTEIN 2-RELATED"/>
    <property type="match status" value="1"/>
</dbReference>
<keyword evidence="5 6" id="KW-0472">Membrane</keyword>
<evidence type="ECO:0000313" key="7">
    <source>
        <dbReference type="EMBL" id="KNZ57001.1"/>
    </source>
</evidence>
<dbReference type="OrthoDB" id="3648309at2759"/>
<organism evidence="7 8">
    <name type="scientific">Puccinia sorghi</name>
    <dbReference type="NCBI Taxonomy" id="27349"/>
    <lineage>
        <taxon>Eukaryota</taxon>
        <taxon>Fungi</taxon>
        <taxon>Dikarya</taxon>
        <taxon>Basidiomycota</taxon>
        <taxon>Pucciniomycotina</taxon>
        <taxon>Pucciniomycetes</taxon>
        <taxon>Pucciniales</taxon>
        <taxon>Pucciniaceae</taxon>
        <taxon>Puccinia</taxon>
    </lineage>
</organism>
<dbReference type="AlphaFoldDB" id="A0A0L6V875"/>
<comment type="subcellular location">
    <subcellularLocation>
        <location evidence="1">Membrane</location>
        <topology evidence="1">Multi-pass membrane protein</topology>
    </subcellularLocation>
</comment>
<evidence type="ECO:0000256" key="3">
    <source>
        <dbReference type="ARBA" id="ARBA00022692"/>
    </source>
</evidence>
<dbReference type="InterPro" id="IPR000791">
    <property type="entry name" value="Gpr1/Fun34/SatP-like"/>
</dbReference>
<dbReference type="GO" id="GO:0015123">
    <property type="term" value="F:acetate transmembrane transporter activity"/>
    <property type="evidence" value="ECO:0007669"/>
    <property type="project" value="TreeGrafter"/>
</dbReference>
<evidence type="ECO:0000313" key="8">
    <source>
        <dbReference type="Proteomes" id="UP000037035"/>
    </source>
</evidence>
<comment type="caution">
    <text evidence="7">The sequence shown here is derived from an EMBL/GenBank/DDBJ whole genome shotgun (WGS) entry which is preliminary data.</text>
</comment>
<protein>
    <submittedName>
        <fullName evidence="7">Uncharacterized protein</fullName>
    </submittedName>
</protein>
<keyword evidence="4 6" id="KW-1133">Transmembrane helix</keyword>
<dbReference type="PANTHER" id="PTHR31123:SF1">
    <property type="entry name" value="ACCUMULATION OF DYADS PROTEIN 2-RELATED"/>
    <property type="match status" value="1"/>
</dbReference>
<evidence type="ECO:0000256" key="6">
    <source>
        <dbReference type="SAM" id="Phobius"/>
    </source>
</evidence>
<dbReference type="InterPro" id="IPR051633">
    <property type="entry name" value="AceTr"/>
</dbReference>
<dbReference type="GO" id="GO:0005886">
    <property type="term" value="C:plasma membrane"/>
    <property type="evidence" value="ECO:0007669"/>
    <property type="project" value="TreeGrafter"/>
</dbReference>